<dbReference type="Proteomes" id="UP001161064">
    <property type="component" value="Unassembled WGS sequence"/>
</dbReference>
<evidence type="ECO:0000256" key="5">
    <source>
        <dbReference type="SAM" id="Phobius"/>
    </source>
</evidence>
<feature type="coiled-coil region" evidence="4">
    <location>
        <begin position="252"/>
        <end position="292"/>
    </location>
</feature>
<dbReference type="EMBL" id="BPFZ01000013">
    <property type="protein sequence ID" value="GIU67775.1"/>
    <property type="molecule type" value="Genomic_DNA"/>
</dbReference>
<comment type="caution">
    <text evidence="8">The sequence shown here is derived from an EMBL/GenBank/DDBJ whole genome shotgun (WGS) entry which is preliminary data.</text>
</comment>
<evidence type="ECO:0000256" key="2">
    <source>
        <dbReference type="ARBA" id="ARBA00029447"/>
    </source>
</evidence>
<dbReference type="SUPFAM" id="SSF58104">
    <property type="entry name" value="Methyl-accepting chemotaxis protein (MCP) signaling domain"/>
    <property type="match status" value="1"/>
</dbReference>
<keyword evidence="5" id="KW-0472">Membrane</keyword>
<keyword evidence="5" id="KW-1133">Transmembrane helix</keyword>
<dbReference type="PRINTS" id="PR00260">
    <property type="entry name" value="CHEMTRNSDUCR"/>
</dbReference>
<proteinExistence type="inferred from homology"/>
<dbReference type="InterPro" id="IPR003660">
    <property type="entry name" value="HAMP_dom"/>
</dbReference>
<dbReference type="Pfam" id="PF00015">
    <property type="entry name" value="MCPsignal"/>
    <property type="match status" value="1"/>
</dbReference>
<keyword evidence="5" id="KW-0812">Transmembrane</keyword>
<dbReference type="PANTHER" id="PTHR43531">
    <property type="entry name" value="PROTEIN ICFG"/>
    <property type="match status" value="1"/>
</dbReference>
<dbReference type="Gene3D" id="1.10.287.950">
    <property type="entry name" value="Methyl-accepting chemotaxis protein"/>
    <property type="match status" value="1"/>
</dbReference>
<gene>
    <name evidence="8" type="ORF">PsB1_1929</name>
</gene>
<evidence type="ECO:0000259" key="7">
    <source>
        <dbReference type="PROSITE" id="PS50885"/>
    </source>
</evidence>
<evidence type="ECO:0000256" key="3">
    <source>
        <dbReference type="PROSITE-ProRule" id="PRU00284"/>
    </source>
</evidence>
<comment type="similarity">
    <text evidence="2">Belongs to the methyl-accepting chemotaxis (MCP) protein family.</text>
</comment>
<reference evidence="8" key="1">
    <citation type="submission" date="2021-05" db="EMBL/GenBank/DDBJ databases">
        <authorList>
            <person name="Tanabe Y."/>
        </authorList>
    </citation>
    <scope>NUCLEOTIDE SEQUENCE</scope>
    <source>
        <strain evidence="8">BOTRYCO-1</strain>
    </source>
</reference>
<feature type="domain" description="HAMP" evidence="7">
    <location>
        <begin position="208"/>
        <end position="261"/>
    </location>
</feature>
<dbReference type="PROSITE" id="PS50111">
    <property type="entry name" value="CHEMOTAXIS_TRANSDUC_2"/>
    <property type="match status" value="1"/>
</dbReference>
<keyword evidence="4" id="KW-0175">Coiled coil</keyword>
<dbReference type="PROSITE" id="PS50885">
    <property type="entry name" value="HAMP"/>
    <property type="match status" value="2"/>
</dbReference>
<keyword evidence="3" id="KW-0807">Transducer</keyword>
<dbReference type="RefSeq" id="WP_284360835.1">
    <property type="nucleotide sequence ID" value="NZ_BPFZ01000013.1"/>
</dbReference>
<dbReference type="InterPro" id="IPR004090">
    <property type="entry name" value="Chemotax_Me-accpt_rcpt"/>
</dbReference>
<dbReference type="CDD" id="cd11386">
    <property type="entry name" value="MCP_signal"/>
    <property type="match status" value="1"/>
</dbReference>
<dbReference type="SMART" id="SM00304">
    <property type="entry name" value="HAMP"/>
    <property type="match status" value="2"/>
</dbReference>
<organism evidence="8 9">
    <name type="scientific">Candidatus Phycosocius spiralis</name>
    <dbReference type="NCBI Taxonomy" id="2815099"/>
    <lineage>
        <taxon>Bacteria</taxon>
        <taxon>Pseudomonadati</taxon>
        <taxon>Pseudomonadota</taxon>
        <taxon>Alphaproteobacteria</taxon>
        <taxon>Caulobacterales</taxon>
        <taxon>Caulobacterales incertae sedis</taxon>
        <taxon>Candidatus Phycosocius</taxon>
    </lineage>
</organism>
<feature type="domain" description="Methyl-accepting transducer" evidence="6">
    <location>
        <begin position="347"/>
        <end position="576"/>
    </location>
</feature>
<sequence>MKTIKQKVWVGSAAVSLMILICASAGIWSIKAIIDAKHLVDRAAKMSKIHMQADMMHDAIRGDVLNAMLSADPSYGIDPKAAGEDLVEHTKRFSEAIIETKALAPDEQLLSQVKAVEPELVKYAQLAGAIQKTAAAGQRPTHESLAAFAKEFTTVEDKMEELGNSIAEFGTRANSQSDSIGTISTSIMLAMLGFGLAFSLGLIWFAIKEILTPLGSLQSALSDLAKGKANVRLAEAERVDEIGAIANSVVDIQAMLAEKAKAEAAEEAQRQQIEAEKRKREEEANYARAQQQAEIVAALGAALGKLSDGDLTTSIEEEFPQEFKQIREDFNHAVSTLQEALAFVATNASSIRTGSTEIPNAADDLSKRTEQQAASLEETAAALDEVTATVNKTATGTRQASALVLATRGEAEVTGIVVNDAVAAMTAIEESAQKISQIIGVIDEIAFQTNLLALNAGVEAARAGDAGRGFAVVASEVRALAQRSADAAKEIKTLISYSSAQVVSGVALVGKSGDSLNRIIGRVGEIDTLIAEISASAQEQATALGQVNSAVNHMDQVTQQNAAMVQQTTAACHSLTREGDSLELSLASFNLGQGVKTNRPQPEVSRVPPSVGLGVGKKPIAALKVMNRGGAALAKSIERPEADQWEEF</sequence>
<evidence type="ECO:0000259" key="6">
    <source>
        <dbReference type="PROSITE" id="PS50111"/>
    </source>
</evidence>
<dbReference type="Pfam" id="PF00672">
    <property type="entry name" value="HAMP"/>
    <property type="match status" value="2"/>
</dbReference>
<dbReference type="Gene3D" id="6.10.340.10">
    <property type="match status" value="1"/>
</dbReference>
<keyword evidence="9" id="KW-1185">Reference proteome</keyword>
<dbReference type="InterPro" id="IPR051310">
    <property type="entry name" value="MCP_chemotaxis"/>
</dbReference>
<dbReference type="InterPro" id="IPR004089">
    <property type="entry name" value="MCPsignal_dom"/>
</dbReference>
<dbReference type="SMART" id="SM00283">
    <property type="entry name" value="MA"/>
    <property type="match status" value="1"/>
</dbReference>
<evidence type="ECO:0000256" key="4">
    <source>
        <dbReference type="SAM" id="Coils"/>
    </source>
</evidence>
<reference evidence="8" key="2">
    <citation type="journal article" date="2023" name="ISME Commun">
        <title>Characterization of a bloom-associated alphaproteobacterial lineage, 'Candidatus Phycosocius': insights into freshwater algal-bacterial interactions.</title>
        <authorList>
            <person name="Tanabe Y."/>
            <person name="Yamaguchi H."/>
            <person name="Yoshida M."/>
            <person name="Kai A."/>
            <person name="Okazaki Y."/>
        </authorList>
    </citation>
    <scope>NUCLEOTIDE SEQUENCE</scope>
    <source>
        <strain evidence="8">BOTRYCO-1</strain>
    </source>
</reference>
<feature type="domain" description="HAMP" evidence="7">
    <location>
        <begin position="290"/>
        <end position="342"/>
    </location>
</feature>
<evidence type="ECO:0000313" key="9">
    <source>
        <dbReference type="Proteomes" id="UP001161064"/>
    </source>
</evidence>
<name>A0ABQ4PXZ2_9PROT</name>
<accession>A0ABQ4PXZ2</accession>
<evidence type="ECO:0000313" key="8">
    <source>
        <dbReference type="EMBL" id="GIU67775.1"/>
    </source>
</evidence>
<keyword evidence="1" id="KW-0145">Chemotaxis</keyword>
<dbReference type="PANTHER" id="PTHR43531:SF11">
    <property type="entry name" value="METHYL-ACCEPTING CHEMOTAXIS PROTEIN 3"/>
    <property type="match status" value="1"/>
</dbReference>
<feature type="transmembrane region" description="Helical" evidence="5">
    <location>
        <begin position="187"/>
        <end position="207"/>
    </location>
</feature>
<evidence type="ECO:0000256" key="1">
    <source>
        <dbReference type="ARBA" id="ARBA00022500"/>
    </source>
</evidence>
<protein>
    <submittedName>
        <fullName evidence="8">Methyl-accepting chemotaxis protein</fullName>
    </submittedName>
</protein>